<dbReference type="PANTHER" id="PTHR43441:SF12">
    <property type="entry name" value="RIBOSOMAL N-ACETYLTRANSFERASE YDAF-RELATED"/>
    <property type="match status" value="1"/>
</dbReference>
<organism evidence="2 3">
    <name type="scientific">Alkalibacterium kapii</name>
    <dbReference type="NCBI Taxonomy" id="426704"/>
    <lineage>
        <taxon>Bacteria</taxon>
        <taxon>Bacillati</taxon>
        <taxon>Bacillota</taxon>
        <taxon>Bacilli</taxon>
        <taxon>Lactobacillales</taxon>
        <taxon>Carnobacteriaceae</taxon>
        <taxon>Alkalibacterium</taxon>
    </lineage>
</organism>
<keyword evidence="2" id="KW-0689">Ribosomal protein</keyword>
<sequence length="185" mass="21779">MFTKIVDDEISLKLKEYQDNVEFFQLIDASRKHLRPFMVWVNSVQSVENVEEVTQQHLLEFVNKKAMHCLILYKGKIAGSISLQDFDWTTRSAEIGYWLGSDFTGRGIMTRSVSTLLDYAFSELDLHKVEIWAAEENTKSRQIPERLGFTQEGKRRDNEYINGKYLTMVIYGLLKDEWQQMKYVF</sequence>
<dbReference type="GO" id="GO:1990189">
    <property type="term" value="F:protein N-terminal-serine acetyltransferase activity"/>
    <property type="evidence" value="ECO:0007669"/>
    <property type="project" value="TreeGrafter"/>
</dbReference>
<dbReference type="Proteomes" id="UP000321662">
    <property type="component" value="Unassembled WGS sequence"/>
</dbReference>
<reference evidence="2 3" key="1">
    <citation type="submission" date="2019-07" db="EMBL/GenBank/DDBJ databases">
        <title>Whole genome shotgun sequence of Alkalibacterium kapii NBRC 103247.</title>
        <authorList>
            <person name="Hosoyama A."/>
            <person name="Uohara A."/>
            <person name="Ohji S."/>
            <person name="Ichikawa N."/>
        </authorList>
    </citation>
    <scope>NUCLEOTIDE SEQUENCE [LARGE SCALE GENOMIC DNA]</scope>
    <source>
        <strain evidence="2 3">NBRC 103247</strain>
    </source>
</reference>
<feature type="domain" description="N-acetyltransferase" evidence="1">
    <location>
        <begin position="21"/>
        <end position="167"/>
    </location>
</feature>
<dbReference type="InterPro" id="IPR016181">
    <property type="entry name" value="Acyl_CoA_acyltransferase"/>
</dbReference>
<dbReference type="PROSITE" id="PS51186">
    <property type="entry name" value="GNAT"/>
    <property type="match status" value="1"/>
</dbReference>
<keyword evidence="2" id="KW-0687">Ribonucleoprotein</keyword>
<protein>
    <submittedName>
        <fullName evidence="2">50S ribosomal protein L7 serine acetyltransferase</fullName>
    </submittedName>
</protein>
<dbReference type="GO" id="GO:0008999">
    <property type="term" value="F:protein-N-terminal-alanine acetyltransferase activity"/>
    <property type="evidence" value="ECO:0007669"/>
    <property type="project" value="TreeGrafter"/>
</dbReference>
<keyword evidence="3" id="KW-1185">Reference proteome</keyword>
<dbReference type="SUPFAM" id="SSF55729">
    <property type="entry name" value="Acyl-CoA N-acyltransferases (Nat)"/>
    <property type="match status" value="1"/>
</dbReference>
<dbReference type="InterPro" id="IPR000182">
    <property type="entry name" value="GNAT_dom"/>
</dbReference>
<dbReference type="GO" id="GO:0005737">
    <property type="term" value="C:cytoplasm"/>
    <property type="evidence" value="ECO:0007669"/>
    <property type="project" value="TreeGrafter"/>
</dbReference>
<dbReference type="GO" id="GO:0005840">
    <property type="term" value="C:ribosome"/>
    <property type="evidence" value="ECO:0007669"/>
    <property type="project" value="UniProtKB-KW"/>
</dbReference>
<evidence type="ECO:0000259" key="1">
    <source>
        <dbReference type="PROSITE" id="PS51186"/>
    </source>
</evidence>
<dbReference type="Pfam" id="PF13302">
    <property type="entry name" value="Acetyltransf_3"/>
    <property type="match status" value="1"/>
</dbReference>
<dbReference type="RefSeq" id="WP_186805045.1">
    <property type="nucleotide sequence ID" value="NZ_BJUY01000002.1"/>
</dbReference>
<dbReference type="Gene3D" id="3.40.630.30">
    <property type="match status" value="1"/>
</dbReference>
<proteinExistence type="predicted"/>
<name>A0A511AY87_9LACT</name>
<accession>A0A511AY87</accession>
<keyword evidence="2" id="KW-0808">Transferase</keyword>
<dbReference type="EMBL" id="BJUY01000002">
    <property type="protein sequence ID" value="GEK90567.1"/>
    <property type="molecule type" value="Genomic_DNA"/>
</dbReference>
<dbReference type="InterPro" id="IPR051908">
    <property type="entry name" value="Ribosomal_N-acetyltransferase"/>
</dbReference>
<comment type="caution">
    <text evidence="2">The sequence shown here is derived from an EMBL/GenBank/DDBJ whole genome shotgun (WGS) entry which is preliminary data.</text>
</comment>
<dbReference type="PANTHER" id="PTHR43441">
    <property type="entry name" value="RIBOSOMAL-PROTEIN-SERINE ACETYLTRANSFERASE"/>
    <property type="match status" value="1"/>
</dbReference>
<gene>
    <name evidence="2" type="ORF">AKA01nite_01890</name>
</gene>
<evidence type="ECO:0000313" key="3">
    <source>
        <dbReference type="Proteomes" id="UP000321662"/>
    </source>
</evidence>
<dbReference type="AlphaFoldDB" id="A0A511AY87"/>
<evidence type="ECO:0000313" key="2">
    <source>
        <dbReference type="EMBL" id="GEK90567.1"/>
    </source>
</evidence>